<evidence type="ECO:0000256" key="1">
    <source>
        <dbReference type="SAM" id="MobiDB-lite"/>
    </source>
</evidence>
<proteinExistence type="predicted"/>
<accession>A0AAI9UKI5</accession>
<gene>
    <name evidence="2" type="ORF">CCUS01_09742</name>
</gene>
<evidence type="ECO:0000313" key="2">
    <source>
        <dbReference type="EMBL" id="KAK1457628.1"/>
    </source>
</evidence>
<name>A0AAI9UKI5_9PEZI</name>
<protein>
    <submittedName>
        <fullName evidence="2">Uncharacterized protein</fullName>
    </submittedName>
</protein>
<reference evidence="2" key="1">
    <citation type="submission" date="2016-11" db="EMBL/GenBank/DDBJ databases">
        <title>The genome sequence of Colletotrichum cuscutae.</title>
        <authorList>
            <person name="Baroncelli R."/>
        </authorList>
    </citation>
    <scope>NUCLEOTIDE SEQUENCE</scope>
    <source>
        <strain evidence="2">IMI 304802</strain>
    </source>
</reference>
<dbReference type="EMBL" id="MPDP01000281">
    <property type="protein sequence ID" value="KAK1457628.1"/>
    <property type="molecule type" value="Genomic_DNA"/>
</dbReference>
<keyword evidence="3" id="KW-1185">Reference proteome</keyword>
<dbReference type="AlphaFoldDB" id="A0AAI9UKI5"/>
<comment type="caution">
    <text evidence="2">The sequence shown here is derived from an EMBL/GenBank/DDBJ whole genome shotgun (WGS) entry which is preliminary data.</text>
</comment>
<feature type="region of interest" description="Disordered" evidence="1">
    <location>
        <begin position="1"/>
        <end position="22"/>
    </location>
</feature>
<dbReference type="Proteomes" id="UP001239213">
    <property type="component" value="Unassembled WGS sequence"/>
</dbReference>
<evidence type="ECO:0000313" key="3">
    <source>
        <dbReference type="Proteomes" id="UP001239213"/>
    </source>
</evidence>
<sequence length="434" mass="47981">MSDLAGAKWERRNQQAPGMDEDGGAGRILTAFMSACDVLPRGALYWSGDNDVVRWETQAGETRTSLVSSGTAAAWAGGYVTAKRCIDWSTLVERRSACPLIAGALLKEDPRRTTNLMAGLCRLTRRSQLNFSFAGLEDCCPKGLYLAGEEAQTPTADTMRGRALLEVAFGSTDYLPQTFIVVKIVGQYRVGDLWSLNDSRTRQMVSSHGDIEARESLWIQEDIAGVGQDLGGSASSWSFGWLRRDDVLDNLNDSNSTVPNPRANSGGRTIAAISQSKRANDCRVEEGGKMAISSIDELSGGASDKMRWMTLVVFVANFLFWCNGDNDYRYISKAVVRRSGGWGVYDVFLERRAKILGLPIEMRMTWPKSQPLSMRLCFVGSMLLFQARRGFLIGPDPAIEAFSNLRLGWLMLDAKEDTLVWKIEYSVRGRKCVA</sequence>
<organism evidence="2 3">
    <name type="scientific">Colletotrichum cuscutae</name>
    <dbReference type="NCBI Taxonomy" id="1209917"/>
    <lineage>
        <taxon>Eukaryota</taxon>
        <taxon>Fungi</taxon>
        <taxon>Dikarya</taxon>
        <taxon>Ascomycota</taxon>
        <taxon>Pezizomycotina</taxon>
        <taxon>Sordariomycetes</taxon>
        <taxon>Hypocreomycetidae</taxon>
        <taxon>Glomerellales</taxon>
        <taxon>Glomerellaceae</taxon>
        <taxon>Colletotrichum</taxon>
        <taxon>Colletotrichum acutatum species complex</taxon>
    </lineage>
</organism>